<evidence type="ECO:0000256" key="7">
    <source>
        <dbReference type="SAM" id="Phobius"/>
    </source>
</evidence>
<keyword evidence="6 7" id="KW-0472">Membrane</keyword>
<sequence length="454" mass="51284">MGIEENIASEESNMHSLANKNNNNLENEIFSSSSLHIKEDEVDRDDDYNPVLGDDIDFKTGSILIVLTIALLFPYQSFLSALDYFAIIYPDLYSSSTIPFVYMVMLTIAFIVVLRFSNKINHKYNILFGFMVFVVTMIIIPLLNLTKVGGSFGSYIVTVVLIGVASFFDGLVQTSVYAIAGLFGPQYSISCQVGNGLSGVIVIVIRIIIKLSFKDQDQGNKIGVIVFFSVGVVFIIFAGLLFIHLLRSPLGEIIMKKNKKKDIELKNNEVDNTFSQNADIKTVNPSPLRYVWNNNYQYFIPVSFIFILTLLLFPSIIMQIPLKSIPKDWSMVAVIAVFNLFDFVGKSVPLFYKRKNYSLKLIWFLSFSRTIFIILFFISIYIKSFRDVSMVFIFIAIFAFTNGYTASICMAEAPKRVLLNYKELSSIFISFGIDLGLLMGAVLNLILTLLLKFK</sequence>
<reference evidence="9" key="1">
    <citation type="journal article" date="2011" name="Genome Biol.">
        <title>Comparative genomics of the social amoebae Dictyostelium discoideum and Dictyostelium purpureum.</title>
        <authorList>
            <consortium name="US DOE Joint Genome Institute (JGI-PGF)"/>
            <person name="Sucgang R."/>
            <person name="Kuo A."/>
            <person name="Tian X."/>
            <person name="Salerno W."/>
            <person name="Parikh A."/>
            <person name="Feasley C.L."/>
            <person name="Dalin E."/>
            <person name="Tu H."/>
            <person name="Huang E."/>
            <person name="Barry K."/>
            <person name="Lindquist E."/>
            <person name="Shapiro H."/>
            <person name="Bruce D."/>
            <person name="Schmutz J."/>
            <person name="Salamov A."/>
            <person name="Fey P."/>
            <person name="Gaudet P."/>
            <person name="Anjard C."/>
            <person name="Babu M.M."/>
            <person name="Basu S."/>
            <person name="Bushmanova Y."/>
            <person name="van der Wel H."/>
            <person name="Katoh-Kurasawa M."/>
            <person name="Dinh C."/>
            <person name="Coutinho P.M."/>
            <person name="Saito T."/>
            <person name="Elias M."/>
            <person name="Schaap P."/>
            <person name="Kay R.R."/>
            <person name="Henrissat B."/>
            <person name="Eichinger L."/>
            <person name="Rivero F."/>
            <person name="Putnam N.H."/>
            <person name="West C.M."/>
            <person name="Loomis W.F."/>
            <person name="Chisholm R.L."/>
            <person name="Shaulsky G."/>
            <person name="Strassmann J.E."/>
            <person name="Queller D.C."/>
            <person name="Kuspa A."/>
            <person name="Grigoriev I.V."/>
        </authorList>
    </citation>
    <scope>NUCLEOTIDE SEQUENCE [LARGE SCALE GENOMIC DNA]</scope>
    <source>
        <strain evidence="9">QSDP1</strain>
    </source>
</reference>
<evidence type="ECO:0000256" key="2">
    <source>
        <dbReference type="ARBA" id="ARBA00007965"/>
    </source>
</evidence>
<feature type="transmembrane region" description="Helical" evidence="7">
    <location>
        <begin position="63"/>
        <end position="87"/>
    </location>
</feature>
<feature type="transmembrane region" description="Helical" evidence="7">
    <location>
        <begin position="93"/>
        <end position="114"/>
    </location>
</feature>
<feature type="transmembrane region" description="Helical" evidence="7">
    <location>
        <begin position="126"/>
        <end position="146"/>
    </location>
</feature>
<keyword evidence="9" id="KW-1185">Reference proteome</keyword>
<dbReference type="InterPro" id="IPR002259">
    <property type="entry name" value="Eqnu_transpt"/>
</dbReference>
<dbReference type="eggNOG" id="KOG1479">
    <property type="taxonomic scope" value="Eukaryota"/>
</dbReference>
<dbReference type="FunCoup" id="F1A3S1">
    <property type="interactions" value="5"/>
</dbReference>
<evidence type="ECO:0000256" key="3">
    <source>
        <dbReference type="ARBA" id="ARBA00022448"/>
    </source>
</evidence>
<dbReference type="GO" id="GO:0005337">
    <property type="term" value="F:nucleoside transmembrane transporter activity"/>
    <property type="evidence" value="ECO:0000318"/>
    <property type="project" value="GO_Central"/>
</dbReference>
<dbReference type="EMBL" id="GL871474">
    <property type="protein sequence ID" value="EGC29161.1"/>
    <property type="molecule type" value="Genomic_DNA"/>
</dbReference>
<dbReference type="PANTHER" id="PTHR10332">
    <property type="entry name" value="EQUILIBRATIVE NUCLEOSIDE TRANSPORTER"/>
    <property type="match status" value="1"/>
</dbReference>
<keyword evidence="3" id="KW-0813">Transport</keyword>
<dbReference type="PRINTS" id="PR01130">
    <property type="entry name" value="DERENTRNSPRT"/>
</dbReference>
<evidence type="ECO:0000313" key="8">
    <source>
        <dbReference type="EMBL" id="EGC29161.1"/>
    </source>
</evidence>
<gene>
    <name evidence="8" type="ORF">DICPUDRAFT_93198</name>
</gene>
<dbReference type="AlphaFoldDB" id="F1A3S1"/>
<dbReference type="SUPFAM" id="SSF103473">
    <property type="entry name" value="MFS general substrate transporter"/>
    <property type="match status" value="1"/>
</dbReference>
<evidence type="ECO:0000313" key="9">
    <source>
        <dbReference type="Proteomes" id="UP000001064"/>
    </source>
</evidence>
<feature type="transmembrane region" description="Helical" evidence="7">
    <location>
        <begin position="193"/>
        <end position="213"/>
    </location>
</feature>
<comment type="subcellular location">
    <subcellularLocation>
        <location evidence="1">Membrane</location>
        <topology evidence="1">Multi-pass membrane protein</topology>
    </subcellularLocation>
</comment>
<dbReference type="VEuPathDB" id="AmoebaDB:DICPUDRAFT_93198"/>
<feature type="transmembrane region" description="Helical" evidence="7">
    <location>
        <begin position="388"/>
        <end position="406"/>
    </location>
</feature>
<dbReference type="GO" id="GO:0005886">
    <property type="term" value="C:plasma membrane"/>
    <property type="evidence" value="ECO:0000318"/>
    <property type="project" value="GO_Central"/>
</dbReference>
<keyword evidence="5 7" id="KW-1133">Transmembrane helix</keyword>
<evidence type="ECO:0000256" key="4">
    <source>
        <dbReference type="ARBA" id="ARBA00022692"/>
    </source>
</evidence>
<evidence type="ECO:0000256" key="5">
    <source>
        <dbReference type="ARBA" id="ARBA00022989"/>
    </source>
</evidence>
<dbReference type="KEGG" id="dpp:DICPUDRAFT_93198"/>
<feature type="transmembrane region" description="Helical" evidence="7">
    <location>
        <begin position="361"/>
        <end position="382"/>
    </location>
</feature>
<dbReference type="InParanoid" id="F1A3S1"/>
<evidence type="ECO:0000256" key="6">
    <source>
        <dbReference type="ARBA" id="ARBA00023136"/>
    </source>
</evidence>
<dbReference type="RefSeq" id="XP_003294314.1">
    <property type="nucleotide sequence ID" value="XM_003294266.1"/>
</dbReference>
<feature type="transmembrane region" description="Helical" evidence="7">
    <location>
        <begin position="329"/>
        <end position="349"/>
    </location>
</feature>
<feature type="transmembrane region" description="Helical" evidence="7">
    <location>
        <begin position="152"/>
        <end position="172"/>
    </location>
</feature>
<dbReference type="PANTHER" id="PTHR10332:SF10">
    <property type="entry name" value="EQUILIBRATIVE NUCLEOSIDE TRANSPORTER 4"/>
    <property type="match status" value="1"/>
</dbReference>
<comment type="similarity">
    <text evidence="2">Belongs to the SLC29A/ENT transporter (TC 2.A.57) family.</text>
</comment>
<dbReference type="Pfam" id="PF01733">
    <property type="entry name" value="Nucleoside_tran"/>
    <property type="match status" value="1"/>
</dbReference>
<accession>F1A3S1</accession>
<feature type="transmembrane region" description="Helical" evidence="7">
    <location>
        <begin position="427"/>
        <end position="451"/>
    </location>
</feature>
<protein>
    <recommendedName>
        <fullName evidence="10">Equilibrative nucleoside transporter</fullName>
    </recommendedName>
</protein>
<evidence type="ECO:0000256" key="1">
    <source>
        <dbReference type="ARBA" id="ARBA00004141"/>
    </source>
</evidence>
<name>F1A3S1_DICPU</name>
<keyword evidence="4 7" id="KW-0812">Transmembrane</keyword>
<dbReference type="GeneID" id="10506465"/>
<feature type="transmembrane region" description="Helical" evidence="7">
    <location>
        <begin position="225"/>
        <end position="246"/>
    </location>
</feature>
<dbReference type="InterPro" id="IPR036259">
    <property type="entry name" value="MFS_trans_sf"/>
</dbReference>
<dbReference type="OMA" id="WVYWGIA"/>
<organism evidence="8 9">
    <name type="scientific">Dictyostelium purpureum</name>
    <name type="common">Slime mold</name>
    <dbReference type="NCBI Taxonomy" id="5786"/>
    <lineage>
        <taxon>Eukaryota</taxon>
        <taxon>Amoebozoa</taxon>
        <taxon>Evosea</taxon>
        <taxon>Eumycetozoa</taxon>
        <taxon>Dictyostelia</taxon>
        <taxon>Dictyosteliales</taxon>
        <taxon>Dictyosteliaceae</taxon>
        <taxon>Dictyostelium</taxon>
    </lineage>
</organism>
<dbReference type="OrthoDB" id="1856718at2759"/>
<feature type="transmembrane region" description="Helical" evidence="7">
    <location>
        <begin position="298"/>
        <end position="317"/>
    </location>
</feature>
<evidence type="ECO:0008006" key="10">
    <source>
        <dbReference type="Google" id="ProtNLM"/>
    </source>
</evidence>
<dbReference type="Proteomes" id="UP000001064">
    <property type="component" value="Unassembled WGS sequence"/>
</dbReference>
<proteinExistence type="inferred from homology"/>